<dbReference type="GO" id="GO:0007169">
    <property type="term" value="P:cell surface receptor protein tyrosine kinase signaling pathway"/>
    <property type="evidence" value="ECO:0007669"/>
    <property type="project" value="TreeGrafter"/>
</dbReference>
<evidence type="ECO:0000256" key="10">
    <source>
        <dbReference type="ARBA" id="ARBA00051243"/>
    </source>
</evidence>
<dbReference type="InterPro" id="IPR008266">
    <property type="entry name" value="Tyr_kinase_AS"/>
</dbReference>
<keyword evidence="6" id="KW-0418">Kinase</keyword>
<keyword evidence="13" id="KW-0675">Receptor</keyword>
<dbReference type="PANTHER" id="PTHR24416:SF564">
    <property type="entry name" value="MACROPHAGE-STIMULATING PROTEIN RECEPTOR"/>
    <property type="match status" value="1"/>
</dbReference>
<dbReference type="PROSITE" id="PS00107">
    <property type="entry name" value="PROTEIN_KINASE_ATP"/>
    <property type="match status" value="1"/>
</dbReference>
<dbReference type="GO" id="GO:0048680">
    <property type="term" value="P:positive regulation of axon regeneration"/>
    <property type="evidence" value="ECO:0007669"/>
    <property type="project" value="UniProtKB-ARBA"/>
</dbReference>
<dbReference type="InterPro" id="IPR020635">
    <property type="entry name" value="Tyr_kinase_cat_dom"/>
</dbReference>
<evidence type="ECO:0000259" key="12">
    <source>
        <dbReference type="PROSITE" id="PS50011"/>
    </source>
</evidence>
<dbReference type="GO" id="GO:0005524">
    <property type="term" value="F:ATP binding"/>
    <property type="evidence" value="ECO:0007669"/>
    <property type="project" value="UniProtKB-UniRule"/>
</dbReference>
<name>A0A0V1IPJ9_TRIPS</name>
<keyword evidence="4" id="KW-0808">Transferase</keyword>
<gene>
    <name evidence="13" type="primary">MET</name>
    <name evidence="13" type="ORF">T4B_10534</name>
</gene>
<dbReference type="GO" id="GO:0043235">
    <property type="term" value="C:receptor complex"/>
    <property type="evidence" value="ECO:0007669"/>
    <property type="project" value="TreeGrafter"/>
</dbReference>
<evidence type="ECO:0000313" key="14">
    <source>
        <dbReference type="Proteomes" id="UP000054805"/>
    </source>
</evidence>
<dbReference type="InterPro" id="IPR017441">
    <property type="entry name" value="Protein_kinase_ATP_BS"/>
</dbReference>
<dbReference type="GO" id="GO:0004714">
    <property type="term" value="F:transmembrane receptor protein tyrosine kinase activity"/>
    <property type="evidence" value="ECO:0007669"/>
    <property type="project" value="UniProtKB-EC"/>
</dbReference>
<dbReference type="Gene3D" id="1.10.510.10">
    <property type="entry name" value="Transferase(Phosphotransferase) domain 1"/>
    <property type="match status" value="1"/>
</dbReference>
<dbReference type="FunFam" id="1.10.510.10:FF:001512">
    <property type="entry name" value="Receptor tyrosine-protein kinase erbB-2"/>
    <property type="match status" value="1"/>
</dbReference>
<comment type="subcellular location">
    <subcellularLocation>
        <location evidence="2">Endomembrane system</location>
    </subcellularLocation>
    <subcellularLocation>
        <location evidence="1">Membrane</location>
        <topology evidence="1">Single-pass membrane protein</topology>
    </subcellularLocation>
</comment>
<keyword evidence="9" id="KW-0829">Tyrosine-protein kinase</keyword>
<dbReference type="GO" id="GO:0061564">
    <property type="term" value="P:axon development"/>
    <property type="evidence" value="ECO:0007669"/>
    <property type="project" value="UniProtKB-ARBA"/>
</dbReference>
<dbReference type="PRINTS" id="PR00109">
    <property type="entry name" value="TYRKINASE"/>
</dbReference>
<dbReference type="CDD" id="cd00192">
    <property type="entry name" value="PTKc"/>
    <property type="match status" value="1"/>
</dbReference>
<evidence type="ECO:0000256" key="6">
    <source>
        <dbReference type="ARBA" id="ARBA00022777"/>
    </source>
</evidence>
<dbReference type="SUPFAM" id="SSF56112">
    <property type="entry name" value="Protein kinase-like (PK-like)"/>
    <property type="match status" value="1"/>
</dbReference>
<proteinExistence type="predicted"/>
<keyword evidence="5 11" id="KW-0547">Nucleotide-binding</keyword>
<evidence type="ECO:0000256" key="8">
    <source>
        <dbReference type="ARBA" id="ARBA00023136"/>
    </source>
</evidence>
<dbReference type="GO" id="GO:0005886">
    <property type="term" value="C:plasma membrane"/>
    <property type="evidence" value="ECO:0007669"/>
    <property type="project" value="TreeGrafter"/>
</dbReference>
<dbReference type="AlphaFoldDB" id="A0A0V1IPJ9"/>
<evidence type="ECO:0000256" key="9">
    <source>
        <dbReference type="ARBA" id="ARBA00023137"/>
    </source>
</evidence>
<comment type="catalytic activity">
    <reaction evidence="10">
        <text>L-tyrosyl-[protein] + ATP = O-phospho-L-tyrosyl-[protein] + ADP + H(+)</text>
        <dbReference type="Rhea" id="RHEA:10596"/>
        <dbReference type="Rhea" id="RHEA-COMP:10136"/>
        <dbReference type="Rhea" id="RHEA-COMP:20101"/>
        <dbReference type="ChEBI" id="CHEBI:15378"/>
        <dbReference type="ChEBI" id="CHEBI:30616"/>
        <dbReference type="ChEBI" id="CHEBI:46858"/>
        <dbReference type="ChEBI" id="CHEBI:61978"/>
        <dbReference type="ChEBI" id="CHEBI:456216"/>
        <dbReference type="EC" id="2.7.10.1"/>
    </reaction>
</comment>
<dbReference type="SMART" id="SM00219">
    <property type="entry name" value="TyrKc"/>
    <property type="match status" value="1"/>
</dbReference>
<dbReference type="EC" id="2.7.10.1" evidence="3"/>
<keyword evidence="14" id="KW-1185">Reference proteome</keyword>
<evidence type="ECO:0000256" key="5">
    <source>
        <dbReference type="ARBA" id="ARBA00022741"/>
    </source>
</evidence>
<keyword evidence="7 11" id="KW-0067">ATP-binding</keyword>
<evidence type="ECO:0000256" key="7">
    <source>
        <dbReference type="ARBA" id="ARBA00022840"/>
    </source>
</evidence>
<dbReference type="InterPro" id="IPR050122">
    <property type="entry name" value="RTK"/>
</dbReference>
<dbReference type="Proteomes" id="UP000054805">
    <property type="component" value="Unassembled WGS sequence"/>
</dbReference>
<dbReference type="InterPro" id="IPR000719">
    <property type="entry name" value="Prot_kinase_dom"/>
</dbReference>
<feature type="binding site" evidence="11">
    <location>
        <position position="90"/>
    </location>
    <ligand>
        <name>ATP</name>
        <dbReference type="ChEBI" id="CHEBI:30616"/>
    </ligand>
</feature>
<protein>
    <recommendedName>
        <fullName evidence="3">receptor protein-tyrosine kinase</fullName>
        <ecNumber evidence="3">2.7.10.1</ecNumber>
    </recommendedName>
</protein>
<accession>A0A0V1IPJ9</accession>
<evidence type="ECO:0000256" key="4">
    <source>
        <dbReference type="ARBA" id="ARBA00022679"/>
    </source>
</evidence>
<dbReference type="Gene3D" id="3.30.200.20">
    <property type="entry name" value="Phosphorylase Kinase, domain 1"/>
    <property type="match status" value="1"/>
</dbReference>
<keyword evidence="8" id="KW-0472">Membrane</keyword>
<dbReference type="PROSITE" id="PS00109">
    <property type="entry name" value="PROTEIN_KINASE_TYR"/>
    <property type="match status" value="1"/>
</dbReference>
<evidence type="ECO:0000256" key="11">
    <source>
        <dbReference type="PROSITE-ProRule" id="PRU10141"/>
    </source>
</evidence>
<dbReference type="PROSITE" id="PS50011">
    <property type="entry name" value="PROTEIN_KINASE_DOM"/>
    <property type="match status" value="1"/>
</dbReference>
<organism evidence="13 14">
    <name type="scientific">Trichinella pseudospiralis</name>
    <name type="common">Parasitic roundworm</name>
    <dbReference type="NCBI Taxonomy" id="6337"/>
    <lineage>
        <taxon>Eukaryota</taxon>
        <taxon>Metazoa</taxon>
        <taxon>Ecdysozoa</taxon>
        <taxon>Nematoda</taxon>
        <taxon>Enoplea</taxon>
        <taxon>Dorylaimia</taxon>
        <taxon>Trichinellida</taxon>
        <taxon>Trichinellidae</taxon>
        <taxon>Trichinella</taxon>
    </lineage>
</organism>
<dbReference type="InterPro" id="IPR001245">
    <property type="entry name" value="Ser-Thr/Tyr_kinase_cat_dom"/>
</dbReference>
<comment type="caution">
    <text evidence="13">The sequence shown here is derived from an EMBL/GenBank/DDBJ whole genome shotgun (WGS) entry which is preliminary data.</text>
</comment>
<evidence type="ECO:0000256" key="1">
    <source>
        <dbReference type="ARBA" id="ARBA00004167"/>
    </source>
</evidence>
<feature type="domain" description="Protein kinase" evidence="12">
    <location>
        <begin position="58"/>
        <end position="330"/>
    </location>
</feature>
<sequence length="495" mass="56892">MGCHMFFQNPLFYPSSSDQRSPTHKLSSQFAFPNKLIKELDPELRKDVINLLVPFNSLHIHSTVGKGHFSEVFKGYISYSSTKCQTVAIKMLKPERAQKIVEVEQFLQEAALMKNFNHPNVLCIFGISISESGIPMMILPFVEMRDLRTFVADATRELLVIHLLNFGNQVAQGMAYLASNGYVHRDLAARNCLVSSNFTIKVGDFGLAVNLYKGEKELKSARNFPVKWMAIESLRDHRIYNEKTDVWSFGILLWELMTRGALPYAEISNCRLKAALEAHVRLGPPEQCPKDVIEKNYSINFSYHLMLICWRQQPRERPTFFELCSEMKTLLESHSGKYFGRFNSDPYYQKLFMYNTHPLKFLGSFENMNNTTTTTNNNNNNNNNNSNSISNIFGWRITLKRLLKYRHLVGQLQQRKVIPPFKSVAASTSPTILSGKVFFQNDAVSKYFTELENLTCYLRSSARISARLKSKMQSIYSLSDIHQQLQRRCNSASLM</sequence>
<evidence type="ECO:0000313" key="13">
    <source>
        <dbReference type="EMBL" id="KRZ24697.1"/>
    </source>
</evidence>
<reference evidence="13 14" key="1">
    <citation type="submission" date="2015-01" db="EMBL/GenBank/DDBJ databases">
        <title>Evolution of Trichinella species and genotypes.</title>
        <authorList>
            <person name="Korhonen P.K."/>
            <person name="Edoardo P."/>
            <person name="Giuseppe L.R."/>
            <person name="Gasser R.B."/>
        </authorList>
    </citation>
    <scope>NUCLEOTIDE SEQUENCE [LARGE SCALE GENOMIC DNA]</scope>
    <source>
        <strain evidence="13">ISS588</strain>
    </source>
</reference>
<dbReference type="Pfam" id="PF07714">
    <property type="entry name" value="PK_Tyr_Ser-Thr"/>
    <property type="match status" value="1"/>
</dbReference>
<dbReference type="GO" id="GO:0012505">
    <property type="term" value="C:endomembrane system"/>
    <property type="evidence" value="ECO:0007669"/>
    <property type="project" value="UniProtKB-SubCell"/>
</dbReference>
<evidence type="ECO:0000256" key="2">
    <source>
        <dbReference type="ARBA" id="ARBA00004308"/>
    </source>
</evidence>
<dbReference type="InterPro" id="IPR011009">
    <property type="entry name" value="Kinase-like_dom_sf"/>
</dbReference>
<evidence type="ECO:0000256" key="3">
    <source>
        <dbReference type="ARBA" id="ARBA00011902"/>
    </source>
</evidence>
<dbReference type="EMBL" id="JYDS01000116">
    <property type="protein sequence ID" value="KRZ24697.1"/>
    <property type="molecule type" value="Genomic_DNA"/>
</dbReference>
<dbReference type="GO" id="GO:0016477">
    <property type="term" value="P:cell migration"/>
    <property type="evidence" value="ECO:0007669"/>
    <property type="project" value="TreeGrafter"/>
</dbReference>
<dbReference type="PANTHER" id="PTHR24416">
    <property type="entry name" value="TYROSINE-PROTEIN KINASE RECEPTOR"/>
    <property type="match status" value="1"/>
</dbReference>